<proteinExistence type="predicted"/>
<evidence type="ECO:0000313" key="2">
    <source>
        <dbReference type="Proteomes" id="UP000076268"/>
    </source>
</evidence>
<evidence type="ECO:0008006" key="3">
    <source>
        <dbReference type="Google" id="ProtNLM"/>
    </source>
</evidence>
<dbReference type="InterPro" id="IPR007546">
    <property type="entry name" value="DUF503"/>
</dbReference>
<name>A0A154BSS4_ANASB</name>
<dbReference type="AlphaFoldDB" id="A0A154BSS4"/>
<dbReference type="Pfam" id="PF04456">
    <property type="entry name" value="DUF503"/>
    <property type="match status" value="1"/>
</dbReference>
<reference evidence="1 2" key="1">
    <citation type="submission" date="2016-02" db="EMBL/GenBank/DDBJ databases">
        <title>Anaerosporomusa subterraneum gen. nov., sp. nov., a spore-forming obligate anaerobe isolated from saprolite.</title>
        <authorList>
            <person name="Choi J.K."/>
            <person name="Shah M."/>
            <person name="Yee N."/>
        </authorList>
    </citation>
    <scope>NUCLEOTIDE SEQUENCE [LARGE SCALE GENOMIC DNA]</scope>
    <source>
        <strain evidence="1 2">RU4</strain>
    </source>
</reference>
<accession>A0A154BSS4</accession>
<sequence length="93" mass="10274">MTVIICRIELFIASAQSLKDKRQVVKSLIGRIRAKANASVAEVDFHELWQRAAVGVAMVGTDSTVLEGQINLIRRLADDSENAEVVAFDIEYV</sequence>
<dbReference type="RefSeq" id="WP_066238437.1">
    <property type="nucleotide sequence ID" value="NZ_LSGP01000013.1"/>
</dbReference>
<comment type="caution">
    <text evidence="1">The sequence shown here is derived from an EMBL/GenBank/DDBJ whole genome shotgun (WGS) entry which is preliminary data.</text>
</comment>
<keyword evidence="2" id="KW-1185">Reference proteome</keyword>
<dbReference type="Gene3D" id="3.30.70.1120">
    <property type="entry name" value="TT1725-like"/>
    <property type="match status" value="1"/>
</dbReference>
<dbReference type="Proteomes" id="UP000076268">
    <property type="component" value="Unassembled WGS sequence"/>
</dbReference>
<dbReference type="STRING" id="1794912.AXX12_02160"/>
<evidence type="ECO:0000313" key="1">
    <source>
        <dbReference type="EMBL" id="KYZ76969.1"/>
    </source>
</evidence>
<organism evidence="1 2">
    <name type="scientific">Anaerosporomusa subterranea</name>
    <dbReference type="NCBI Taxonomy" id="1794912"/>
    <lineage>
        <taxon>Bacteria</taxon>
        <taxon>Bacillati</taxon>
        <taxon>Bacillota</taxon>
        <taxon>Negativicutes</taxon>
        <taxon>Acetonemataceae</taxon>
        <taxon>Anaerosporomusa</taxon>
    </lineage>
</organism>
<dbReference type="InterPro" id="IPR036746">
    <property type="entry name" value="TT1725-like_sf"/>
</dbReference>
<dbReference type="EMBL" id="LSGP01000013">
    <property type="protein sequence ID" value="KYZ76969.1"/>
    <property type="molecule type" value="Genomic_DNA"/>
</dbReference>
<gene>
    <name evidence="1" type="ORF">AXX12_02160</name>
</gene>
<dbReference type="OrthoDB" id="9809023at2"/>
<dbReference type="PANTHER" id="PTHR36441">
    <property type="entry name" value="HYPOTHETICAL CYTOSOLIC PROTEIN"/>
    <property type="match status" value="1"/>
</dbReference>
<dbReference type="PANTHER" id="PTHR36441:SF1">
    <property type="entry name" value="DUF503 DOMAIN-CONTAINING PROTEIN"/>
    <property type="match status" value="1"/>
</dbReference>
<dbReference type="SUPFAM" id="SSF103007">
    <property type="entry name" value="Hypothetical protein TT1725"/>
    <property type="match status" value="1"/>
</dbReference>
<protein>
    <recommendedName>
        <fullName evidence="3">DUF503 domain-containing protein</fullName>
    </recommendedName>
</protein>